<name>A0ABQ5RWM2_9CHLO</name>
<proteinExistence type="predicted"/>
<reference evidence="2 3" key="1">
    <citation type="journal article" date="2023" name="IScience">
        <title>Expanded male sex-determining region conserved during the evolution of homothallism in the green alga Volvox.</title>
        <authorList>
            <person name="Yamamoto K."/>
            <person name="Matsuzaki R."/>
            <person name="Mahakham W."/>
            <person name="Heman W."/>
            <person name="Sekimoto H."/>
            <person name="Kawachi M."/>
            <person name="Minakuchi Y."/>
            <person name="Toyoda A."/>
            <person name="Nozaki H."/>
        </authorList>
    </citation>
    <scope>NUCLEOTIDE SEQUENCE [LARGE SCALE GENOMIC DNA]</scope>
    <source>
        <strain evidence="2 3">NIES-4468</strain>
    </source>
</reference>
<organism evidence="2 3">
    <name type="scientific">Volvox africanus</name>
    <dbReference type="NCBI Taxonomy" id="51714"/>
    <lineage>
        <taxon>Eukaryota</taxon>
        <taxon>Viridiplantae</taxon>
        <taxon>Chlorophyta</taxon>
        <taxon>core chlorophytes</taxon>
        <taxon>Chlorophyceae</taxon>
        <taxon>CS clade</taxon>
        <taxon>Chlamydomonadales</taxon>
        <taxon>Volvocaceae</taxon>
        <taxon>Volvox</taxon>
    </lineage>
</organism>
<comment type="caution">
    <text evidence="2">The sequence shown here is derived from an EMBL/GenBank/DDBJ whole genome shotgun (WGS) entry which is preliminary data.</text>
</comment>
<keyword evidence="3" id="KW-1185">Reference proteome</keyword>
<feature type="domain" description="Retrovirus-related Pol polyprotein from transposon TNT 1-94-like beta-barrel" evidence="1">
    <location>
        <begin position="26"/>
        <end position="106"/>
    </location>
</feature>
<sequence>MDAVARSPTVAEVRSALATVNNKYHWKLDSTCQTHLTDTREDLVNYRSVSNGPIVEGIAGTACWIVGYGDVELKTDDGIVVTLKDVAHVPEAGHRLISLGKMVEAGWNFLAKEGHLLPPKQNVVREERWHSPRICSLKQDSPLETIMVDCMWFLRALPLHARESWKTLTVLEQSVEEWHRRYGHLGYENLGRAAKMVDGMSVNVDQILEYARTKGKCDVCIETMATRVSYPKSNDRPRDVMDRVHMDVVEMPMQSLGGT</sequence>
<evidence type="ECO:0000313" key="3">
    <source>
        <dbReference type="Proteomes" id="UP001165090"/>
    </source>
</evidence>
<evidence type="ECO:0000259" key="1">
    <source>
        <dbReference type="Pfam" id="PF22936"/>
    </source>
</evidence>
<protein>
    <recommendedName>
        <fullName evidence="1">Retrovirus-related Pol polyprotein from transposon TNT 1-94-like beta-barrel domain-containing protein</fullName>
    </recommendedName>
</protein>
<dbReference type="Proteomes" id="UP001165090">
    <property type="component" value="Unassembled WGS sequence"/>
</dbReference>
<dbReference type="EMBL" id="BSDZ01000011">
    <property type="protein sequence ID" value="GLI61764.1"/>
    <property type="molecule type" value="Genomic_DNA"/>
</dbReference>
<evidence type="ECO:0000313" key="2">
    <source>
        <dbReference type="EMBL" id="GLI61764.1"/>
    </source>
</evidence>
<dbReference type="InterPro" id="IPR054722">
    <property type="entry name" value="PolX-like_BBD"/>
</dbReference>
<dbReference type="Pfam" id="PF22936">
    <property type="entry name" value="Pol_BBD"/>
    <property type="match status" value="1"/>
</dbReference>
<gene>
    <name evidence="2" type="ORF">VaNZ11_004233</name>
</gene>
<accession>A0ABQ5RWM2</accession>